<organism evidence="3 4">
    <name type="scientific">Vitrella brassicaformis (strain CCMP3155)</name>
    <dbReference type="NCBI Taxonomy" id="1169540"/>
    <lineage>
        <taxon>Eukaryota</taxon>
        <taxon>Sar</taxon>
        <taxon>Alveolata</taxon>
        <taxon>Colpodellida</taxon>
        <taxon>Vitrellaceae</taxon>
        <taxon>Vitrella</taxon>
    </lineage>
</organism>
<evidence type="ECO:0000256" key="1">
    <source>
        <dbReference type="SAM" id="MobiDB-lite"/>
    </source>
</evidence>
<name>A0A0G4EYN9_VITBC</name>
<feature type="signal peptide" evidence="2">
    <location>
        <begin position="1"/>
        <end position="19"/>
    </location>
</feature>
<feature type="region of interest" description="Disordered" evidence="1">
    <location>
        <begin position="1002"/>
        <end position="1021"/>
    </location>
</feature>
<protein>
    <recommendedName>
        <fullName evidence="5">MI domain-containing protein</fullName>
    </recommendedName>
</protein>
<feature type="chain" id="PRO_5005188037" description="MI domain-containing protein" evidence="2">
    <location>
        <begin position="20"/>
        <end position="1500"/>
    </location>
</feature>
<dbReference type="EMBL" id="CDMY01000352">
    <property type="protein sequence ID" value="CEM04479.1"/>
    <property type="molecule type" value="Genomic_DNA"/>
</dbReference>
<sequence>MRGNVAVAALVALILSASAAPPQQPGTFLTPKTEGAKKEQTDVPADVIDGIVDAVSELDVSAVKNSERIAPIITKVLKDLVHTPDQFLEGIVTVFVNLPKYLEALPFILEDMGLSEATKLVGLFFDSDLFKPENHPELAGPFLLKYTKQFADTPGAGKKLTKILESLEPRMLLDVLEKTFGGSAAGRGDSSLLSFTVEGRPVAAYFADAAKKAMAKLKGQQPKAGVDKRKKKSKQDKAVKESTLEELIDDLEGLPVDWGCDLAAVLPDVDEFVEECLDELSATELQPIIGGLVAAFSAFDPELALQLVSAIFGRRGLAASKHLIAGRTFESPSVAAAMLEGFVATFKNDKGLDKAIPDLISGLDRKALQAVISMARRKGNKSVLLTTKLDGKVIITHVIAEVARKKGKELSKMAAKDQPAKKEQGCVEDVLAGRTTLSSPEDVEDFYASCIDSLPSLDFQEAAVAAVFVVLDDPNLVDGPTEEQQELVNQVVNDFGADSPFITAVQSSLESIPAADVADFEEAVEAAQQRRRRRRNRTAMATMCDFLDAPELIANKAVEDYVDCLIAANKTYEAEVLVLSILDLPKSIALDSFAEELFKVLGLKDAEELLVDLLKLPEDMLLEKLSAEAVETLVETLIVTFEAETGFEELCTVVLGALNKVLPQPTSLTCSLSDTAGEKKGGKDKKGKPAKKATKGGKARKEMDFPCSITEVGCFLSITNNVAEDAKLFGIAMEFLETSADEIELLKDILEKLDPQEEALFLENLFGGALDDFETTLKLLEAVIAEEVFENDVEERLLEVFALELGDLFTFDIAVVTDLATKAGLREDQIEKIVEAAETAASTATGRDGGARCARTKEIDAPEACGDLPVQSADVDSYVLLCLVNLKDYNPLLVDQLAFSYKAIKAVDAAGEDLRQALVNSAFRQLGLGANQASAQSLATDVWCTVKAVDADEGTTRAPEFAAKFNAWTQLEPVSQALLDFSTLACSDQVICRRSQGSTAKKEDTTIDKREVSQPTNKTEVSDVSVMKTTGDVTNTTTASGTSHPADFAAKVDEIARVIKAYLEGPCNQVRIRDKCFSEVAKFVSSTVPPESLDKLLEAVDSVQFTVSVQYALEGIDADNPVVCKDNKGKQQKDKGSKRGKEQGPIVTIPGFLKPEQFVRLFLSICQDASCIDTATALFKLSDLSIADIIEELRIQAGKLGLTDAKIDELIDALRQASDAAGSEEKQGDKAVQEQTISVLIVLMISIFTGGDGDGKAIDFFLSIYGLFICQSSGGLSGFFDSVEAKMISTSPNQVDDFTAALKDMTFTCPTDATAVIPGKTAGKQKEGSKAVKEQFTIISIFTGANGGDGAAIDFFLGIYGLIICQSSGGLDGFMDAALEKVKQQLLPDQVDAFTAALKTMTFTCPTDATPVIPGKTAGKQKEGSKAVKEQDCEELAALLAGLLVDFMGNEDAFQTLVGTFRDTLPPNCTAEDFAGLVEAQLEALEANAELIQQFKDAFL</sequence>
<accession>A0A0G4EYN9</accession>
<evidence type="ECO:0000313" key="3">
    <source>
        <dbReference type="EMBL" id="CEM04479.1"/>
    </source>
</evidence>
<keyword evidence="4" id="KW-1185">Reference proteome</keyword>
<proteinExistence type="predicted"/>
<feature type="region of interest" description="Disordered" evidence="1">
    <location>
        <begin position="1124"/>
        <end position="1143"/>
    </location>
</feature>
<feature type="compositionally biased region" description="Basic and acidic residues" evidence="1">
    <location>
        <begin position="1002"/>
        <end position="1012"/>
    </location>
</feature>
<dbReference type="InParanoid" id="A0A0G4EYN9"/>
<gene>
    <name evidence="3" type="ORF">Vbra_21141</name>
</gene>
<evidence type="ECO:0000313" key="4">
    <source>
        <dbReference type="Proteomes" id="UP000041254"/>
    </source>
</evidence>
<evidence type="ECO:0000256" key="2">
    <source>
        <dbReference type="SAM" id="SignalP"/>
    </source>
</evidence>
<keyword evidence="2" id="KW-0732">Signal</keyword>
<dbReference type="VEuPathDB" id="CryptoDB:Vbra_21141"/>
<dbReference type="Proteomes" id="UP000041254">
    <property type="component" value="Unassembled WGS sequence"/>
</dbReference>
<reference evidence="3 4" key="1">
    <citation type="submission" date="2014-11" db="EMBL/GenBank/DDBJ databases">
        <authorList>
            <person name="Zhu J."/>
            <person name="Qi W."/>
            <person name="Song R."/>
        </authorList>
    </citation>
    <scope>NUCLEOTIDE SEQUENCE [LARGE SCALE GENOMIC DNA]</scope>
</reference>
<evidence type="ECO:0008006" key="5">
    <source>
        <dbReference type="Google" id="ProtNLM"/>
    </source>
</evidence>
<feature type="region of interest" description="Disordered" evidence="1">
    <location>
        <begin position="673"/>
        <end position="697"/>
    </location>
</feature>
<feature type="compositionally biased region" description="Basic and acidic residues" evidence="1">
    <location>
        <begin position="1125"/>
        <end position="1142"/>
    </location>
</feature>
<feature type="compositionally biased region" description="Basic residues" evidence="1">
    <location>
        <begin position="682"/>
        <end position="697"/>
    </location>
</feature>